<feature type="compositionally biased region" description="Low complexity" evidence="1">
    <location>
        <begin position="125"/>
        <end position="138"/>
    </location>
</feature>
<gene>
    <name evidence="3" type="ORF">QJS04_geneDACA016634</name>
</gene>
<dbReference type="Pfam" id="PF07839">
    <property type="entry name" value="CaM_binding"/>
    <property type="match status" value="1"/>
</dbReference>
<feature type="region of interest" description="Disordered" evidence="1">
    <location>
        <begin position="238"/>
        <end position="257"/>
    </location>
</feature>
<feature type="region of interest" description="Disordered" evidence="1">
    <location>
        <begin position="1"/>
        <end position="141"/>
    </location>
</feature>
<feature type="region of interest" description="Disordered" evidence="1">
    <location>
        <begin position="424"/>
        <end position="485"/>
    </location>
</feature>
<feature type="domain" description="Calmodulin-binding" evidence="2">
    <location>
        <begin position="432"/>
        <end position="541"/>
    </location>
</feature>
<dbReference type="Proteomes" id="UP001179952">
    <property type="component" value="Unassembled WGS sequence"/>
</dbReference>
<feature type="region of interest" description="Disordered" evidence="1">
    <location>
        <begin position="197"/>
        <end position="218"/>
    </location>
</feature>
<evidence type="ECO:0000313" key="3">
    <source>
        <dbReference type="EMBL" id="KAK1278809.1"/>
    </source>
</evidence>
<organism evidence="3 4">
    <name type="scientific">Acorus gramineus</name>
    <name type="common">Dwarf sweet flag</name>
    <dbReference type="NCBI Taxonomy" id="55184"/>
    <lineage>
        <taxon>Eukaryota</taxon>
        <taxon>Viridiplantae</taxon>
        <taxon>Streptophyta</taxon>
        <taxon>Embryophyta</taxon>
        <taxon>Tracheophyta</taxon>
        <taxon>Spermatophyta</taxon>
        <taxon>Magnoliopsida</taxon>
        <taxon>Liliopsida</taxon>
        <taxon>Acoraceae</taxon>
        <taxon>Acorus</taxon>
    </lineage>
</organism>
<dbReference type="SMART" id="SM01054">
    <property type="entry name" value="CaM_binding"/>
    <property type="match status" value="1"/>
</dbReference>
<feature type="region of interest" description="Disordered" evidence="1">
    <location>
        <begin position="320"/>
        <end position="339"/>
    </location>
</feature>
<dbReference type="PANTHER" id="PTHR33923:SF2">
    <property type="entry name" value="CALMODULIN-BINDING PROTEIN-RELATED"/>
    <property type="match status" value="1"/>
</dbReference>
<dbReference type="PANTHER" id="PTHR33923">
    <property type="entry name" value="CALMODULIN-BINDING PROTEIN-RELATED"/>
    <property type="match status" value="1"/>
</dbReference>
<reference evidence="3" key="1">
    <citation type="journal article" date="2023" name="Nat. Commun.">
        <title>Diploid and tetraploid genomes of Acorus and the evolution of monocots.</title>
        <authorList>
            <person name="Ma L."/>
            <person name="Liu K.W."/>
            <person name="Li Z."/>
            <person name="Hsiao Y.Y."/>
            <person name="Qi Y."/>
            <person name="Fu T."/>
            <person name="Tang G.D."/>
            <person name="Zhang D."/>
            <person name="Sun W.H."/>
            <person name="Liu D.K."/>
            <person name="Li Y."/>
            <person name="Chen G.Z."/>
            <person name="Liu X.D."/>
            <person name="Liao X.Y."/>
            <person name="Jiang Y.T."/>
            <person name="Yu X."/>
            <person name="Hao Y."/>
            <person name="Huang J."/>
            <person name="Zhao X.W."/>
            <person name="Ke S."/>
            <person name="Chen Y.Y."/>
            <person name="Wu W.L."/>
            <person name="Hsu J.L."/>
            <person name="Lin Y.F."/>
            <person name="Huang M.D."/>
            <person name="Li C.Y."/>
            <person name="Huang L."/>
            <person name="Wang Z.W."/>
            <person name="Zhao X."/>
            <person name="Zhong W.Y."/>
            <person name="Peng D.H."/>
            <person name="Ahmad S."/>
            <person name="Lan S."/>
            <person name="Zhang J.S."/>
            <person name="Tsai W.C."/>
            <person name="Van de Peer Y."/>
            <person name="Liu Z.J."/>
        </authorList>
    </citation>
    <scope>NUCLEOTIDE SEQUENCE</scope>
    <source>
        <strain evidence="3">SCP</strain>
    </source>
</reference>
<sequence length="566" mass="62883">MVQRKATKKQNSHSNPIDVTKSDKRPTKPSSSLYQDIKSKAGGGGAEVKKKTMKKTRSIRVPPRLENLSIDKPVKRSPNYMRPTSCSESRQVSSPSQTPPKASKASSSKIFTRKSSLRPIRPSMKKSSSSSNRATCSSTLKDSKFPANLDLNVGGTESEGTSVLKVCPYTYCSLNGHHHHEPLPPLKRFVNARRRSLKAQKSLRSRGGGASKSRNRGVEKATDDDFFVEIYAERKAETETETEMSFGDEFDGKSDSSNGGMGYLEFFEKERSNRFGGELGVDESVFEWVDMDWEGQTDQYVNGGIDSGVDDVESHTINIVGGTSESTDEDNKPNDVLENPSMESLEMGQHVPFVEWIGEDSFEGVTEEIQDSIENHESDGDSVLEDAKAPHFVDSVPITDLEGEIDDIKQVGVVGDSIEIQFSGSHEVPLETEQGAQDNDSESEENQAQSKNRIRANQRRAREVSNQAKERGFNPRAPNFLPVEPDQEGEKVDLKHGMVDERKNSEEWMVDYALRQAVDKLAPKRRKKVALLVEAFETVLPTPKWEAPRGYVNGGFTHTRTIQACS</sequence>
<dbReference type="GO" id="GO:0005516">
    <property type="term" value="F:calmodulin binding"/>
    <property type="evidence" value="ECO:0007669"/>
    <property type="project" value="InterPro"/>
</dbReference>
<evidence type="ECO:0000259" key="2">
    <source>
        <dbReference type="SMART" id="SM01054"/>
    </source>
</evidence>
<feature type="compositionally biased region" description="Basic and acidic residues" evidence="1">
    <location>
        <begin position="460"/>
        <end position="473"/>
    </location>
</feature>
<feature type="compositionally biased region" description="Polar residues" evidence="1">
    <location>
        <begin position="82"/>
        <end position="92"/>
    </location>
</feature>
<keyword evidence="4" id="KW-1185">Reference proteome</keyword>
<dbReference type="InterPro" id="IPR012417">
    <property type="entry name" value="CaM-bd_dom_pln"/>
</dbReference>
<dbReference type="AlphaFoldDB" id="A0AAV9BSF8"/>
<reference evidence="3" key="2">
    <citation type="submission" date="2023-06" db="EMBL/GenBank/DDBJ databases">
        <authorList>
            <person name="Ma L."/>
            <person name="Liu K.-W."/>
            <person name="Li Z."/>
            <person name="Hsiao Y.-Y."/>
            <person name="Qi Y."/>
            <person name="Fu T."/>
            <person name="Tang G."/>
            <person name="Zhang D."/>
            <person name="Sun W.-H."/>
            <person name="Liu D.-K."/>
            <person name="Li Y."/>
            <person name="Chen G.-Z."/>
            <person name="Liu X.-D."/>
            <person name="Liao X.-Y."/>
            <person name="Jiang Y.-T."/>
            <person name="Yu X."/>
            <person name="Hao Y."/>
            <person name="Huang J."/>
            <person name="Zhao X.-W."/>
            <person name="Ke S."/>
            <person name="Chen Y.-Y."/>
            <person name="Wu W.-L."/>
            <person name="Hsu J.-L."/>
            <person name="Lin Y.-F."/>
            <person name="Huang M.-D."/>
            <person name="Li C.-Y."/>
            <person name="Huang L."/>
            <person name="Wang Z.-W."/>
            <person name="Zhao X."/>
            <person name="Zhong W.-Y."/>
            <person name="Peng D.-H."/>
            <person name="Ahmad S."/>
            <person name="Lan S."/>
            <person name="Zhang J.-S."/>
            <person name="Tsai W.-C."/>
            <person name="Van De Peer Y."/>
            <person name="Liu Z.-J."/>
        </authorList>
    </citation>
    <scope>NUCLEOTIDE SEQUENCE</scope>
    <source>
        <strain evidence="3">SCP</strain>
        <tissue evidence="3">Leaves</tissue>
    </source>
</reference>
<evidence type="ECO:0000313" key="4">
    <source>
        <dbReference type="Proteomes" id="UP001179952"/>
    </source>
</evidence>
<dbReference type="EMBL" id="JAUJYN010000002">
    <property type="protein sequence ID" value="KAK1278809.1"/>
    <property type="molecule type" value="Genomic_DNA"/>
</dbReference>
<evidence type="ECO:0000256" key="1">
    <source>
        <dbReference type="SAM" id="MobiDB-lite"/>
    </source>
</evidence>
<dbReference type="InterPro" id="IPR044681">
    <property type="entry name" value="PICBP-like"/>
</dbReference>
<comment type="caution">
    <text evidence="3">The sequence shown here is derived from an EMBL/GenBank/DDBJ whole genome shotgun (WGS) entry which is preliminary data.</text>
</comment>
<accession>A0AAV9BSF8</accession>
<feature type="compositionally biased region" description="Acidic residues" evidence="1">
    <location>
        <begin position="239"/>
        <end position="249"/>
    </location>
</feature>
<proteinExistence type="predicted"/>
<feature type="compositionally biased region" description="Low complexity" evidence="1">
    <location>
        <begin position="93"/>
        <end position="109"/>
    </location>
</feature>
<protein>
    <recommendedName>
        <fullName evidence="2">Calmodulin-binding domain-containing protein</fullName>
    </recommendedName>
</protein>
<name>A0AAV9BSF8_ACOGR</name>
<feature type="compositionally biased region" description="Basic residues" evidence="1">
    <location>
        <begin position="1"/>
        <end position="11"/>
    </location>
</feature>